<name>A0A261ESP2_9BIFI</name>
<evidence type="ECO:0000313" key="1">
    <source>
        <dbReference type="EMBL" id="OZG49877.1"/>
    </source>
</evidence>
<accession>A0A261ESP2</accession>
<proteinExistence type="predicted"/>
<protein>
    <submittedName>
        <fullName evidence="1">Uncharacterized protein</fullName>
    </submittedName>
</protein>
<comment type="caution">
    <text evidence="1">The sequence shown here is derived from an EMBL/GenBank/DDBJ whole genome shotgun (WGS) entry which is preliminary data.</text>
</comment>
<sequence length="61" mass="7148">MNHARIAGCKCKSCTKGDGWCPDCRKTAIYCPKADRHWIACNDPVVRDRKYAKRRGHWWNI</sequence>
<dbReference type="Proteomes" id="UP000216004">
    <property type="component" value="Unassembled WGS sequence"/>
</dbReference>
<reference evidence="1 2" key="1">
    <citation type="journal article" date="2017" name="BMC Genomics">
        <title>Comparative genomic and phylogenomic analyses of the Bifidobacteriaceae family.</title>
        <authorList>
            <person name="Lugli G.A."/>
            <person name="Milani C."/>
            <person name="Turroni F."/>
            <person name="Duranti S."/>
            <person name="Mancabelli L."/>
            <person name="Mangifesta M."/>
            <person name="Ferrario C."/>
            <person name="Modesto M."/>
            <person name="Mattarelli P."/>
            <person name="Jiri K."/>
            <person name="van Sinderen D."/>
            <person name="Ventura M."/>
        </authorList>
    </citation>
    <scope>NUCLEOTIDE SEQUENCE [LARGE SCALE GENOMIC DNA]</scope>
    <source>
        <strain evidence="1 2">DSM 22924</strain>
    </source>
</reference>
<keyword evidence="2" id="KW-1185">Reference proteome</keyword>
<dbReference type="EMBL" id="MWWS01000004">
    <property type="protein sequence ID" value="OZG49877.1"/>
    <property type="molecule type" value="Genomic_DNA"/>
</dbReference>
<organism evidence="1 2">
    <name type="scientific">Bombiscardovia coagulans</name>
    <dbReference type="NCBI Taxonomy" id="686666"/>
    <lineage>
        <taxon>Bacteria</taxon>
        <taxon>Bacillati</taxon>
        <taxon>Actinomycetota</taxon>
        <taxon>Actinomycetes</taxon>
        <taxon>Bifidobacteriales</taxon>
        <taxon>Bifidobacteriaceae</taxon>
        <taxon>Bombiscardovia</taxon>
    </lineage>
</organism>
<evidence type="ECO:0000313" key="2">
    <source>
        <dbReference type="Proteomes" id="UP000216004"/>
    </source>
</evidence>
<dbReference type="AlphaFoldDB" id="A0A261ESP2"/>
<gene>
    <name evidence="1" type="ORF">BOCO_0394</name>
</gene>